<evidence type="ECO:0000256" key="23">
    <source>
        <dbReference type="ARBA" id="ARBA00050537"/>
    </source>
</evidence>
<dbReference type="InterPro" id="IPR011009">
    <property type="entry name" value="Kinase-like_dom_sf"/>
</dbReference>
<dbReference type="GO" id="GO:0004672">
    <property type="term" value="F:protein kinase activity"/>
    <property type="evidence" value="ECO:0007669"/>
    <property type="project" value="InterPro"/>
</dbReference>
<dbReference type="GO" id="GO:0007168">
    <property type="term" value="P:receptor guanylyl cyclase signaling pathway"/>
    <property type="evidence" value="ECO:0007669"/>
    <property type="project" value="TreeGrafter"/>
</dbReference>
<dbReference type="SUPFAM" id="SSF53822">
    <property type="entry name" value="Periplasmic binding protein-like I"/>
    <property type="match status" value="1"/>
</dbReference>
<feature type="domain" description="Guanylate cyclase" evidence="30">
    <location>
        <begin position="1243"/>
        <end position="1373"/>
    </location>
</feature>
<dbReference type="GO" id="GO:0004016">
    <property type="term" value="F:adenylate cyclase activity"/>
    <property type="evidence" value="ECO:0007669"/>
    <property type="project" value="TreeGrafter"/>
</dbReference>
<comment type="pathway">
    <text evidence="26">Amine and polyamine metabolism; spermine metabolism.</text>
</comment>
<keyword evidence="9" id="KW-0812">Transmembrane</keyword>
<keyword evidence="21 27" id="KW-0456">Lyase</keyword>
<evidence type="ECO:0000256" key="18">
    <source>
        <dbReference type="ARBA" id="ARBA00023140"/>
    </source>
</evidence>
<comment type="cofactor">
    <cofactor evidence="1">
        <name>FAD</name>
        <dbReference type="ChEBI" id="CHEBI:57692"/>
    </cofactor>
</comment>
<evidence type="ECO:0000256" key="4">
    <source>
        <dbReference type="ARBA" id="ARBA00004496"/>
    </source>
</evidence>
<evidence type="ECO:0000256" key="5">
    <source>
        <dbReference type="ARBA" id="ARBA00005995"/>
    </source>
</evidence>
<keyword evidence="14" id="KW-0007">Acetylation</keyword>
<evidence type="ECO:0000256" key="19">
    <source>
        <dbReference type="ARBA" id="ARBA00023170"/>
    </source>
</evidence>
<evidence type="ECO:0000256" key="14">
    <source>
        <dbReference type="ARBA" id="ARBA00022990"/>
    </source>
</evidence>
<comment type="catalytic activity">
    <reaction evidence="28">
        <text>GTP = 3',5'-cyclic GMP + diphosphate</text>
        <dbReference type="Rhea" id="RHEA:13665"/>
        <dbReference type="ChEBI" id="CHEBI:33019"/>
        <dbReference type="ChEBI" id="CHEBI:37565"/>
        <dbReference type="ChEBI" id="CHEBI:57746"/>
        <dbReference type="EC" id="4.6.1.2"/>
    </reaction>
</comment>
<comment type="caution">
    <text evidence="31">The sequence shown here is derived from an EMBL/GenBank/DDBJ whole genome shotgun (WGS) entry which is preliminary data.</text>
</comment>
<evidence type="ECO:0000256" key="11">
    <source>
        <dbReference type="ARBA" id="ARBA00022741"/>
    </source>
</evidence>
<evidence type="ECO:0000256" key="13">
    <source>
        <dbReference type="ARBA" id="ARBA00022989"/>
    </source>
</evidence>
<evidence type="ECO:0000313" key="32">
    <source>
        <dbReference type="Proteomes" id="UP000281406"/>
    </source>
</evidence>
<dbReference type="Proteomes" id="UP000281406">
    <property type="component" value="Unassembled WGS sequence"/>
</dbReference>
<dbReference type="EC" id="4.6.1.2" evidence="28"/>
<dbReference type="GO" id="GO:0052903">
    <property type="term" value="F:N(1)-acetylpolyamine oxidase (3-acetamidopropanal-forming) activity"/>
    <property type="evidence" value="ECO:0007669"/>
    <property type="project" value="UniProtKB-EC"/>
</dbReference>
<name>A0A3N0XJX4_ANAGA</name>
<dbReference type="InterPro" id="IPR029787">
    <property type="entry name" value="Nucleotide_cyclase"/>
</dbReference>
<dbReference type="SUPFAM" id="SSF51905">
    <property type="entry name" value="FAD/NAD(P)-binding domain"/>
    <property type="match status" value="1"/>
</dbReference>
<evidence type="ECO:0000256" key="28">
    <source>
        <dbReference type="RuleBase" id="RU003431"/>
    </source>
</evidence>
<keyword evidence="22 28" id="KW-0141">cGMP biosynthesis</keyword>
<dbReference type="CDD" id="cd06352">
    <property type="entry name" value="PBP1_NPR_GC-like"/>
    <property type="match status" value="1"/>
</dbReference>
<evidence type="ECO:0000256" key="24">
    <source>
        <dbReference type="ARBA" id="ARBA00052165"/>
    </source>
</evidence>
<dbReference type="SUPFAM" id="SSF54373">
    <property type="entry name" value="FAD-linked reductases, C-terminal domain"/>
    <property type="match status" value="1"/>
</dbReference>
<evidence type="ECO:0000259" key="29">
    <source>
        <dbReference type="PROSITE" id="PS50011"/>
    </source>
</evidence>
<evidence type="ECO:0000256" key="1">
    <source>
        <dbReference type="ARBA" id="ARBA00001974"/>
    </source>
</evidence>
<dbReference type="GO" id="GO:0005525">
    <property type="term" value="F:GTP binding"/>
    <property type="evidence" value="ECO:0007669"/>
    <property type="project" value="UniProtKB-KW"/>
</dbReference>
<dbReference type="SMART" id="SM00044">
    <property type="entry name" value="CYCc"/>
    <property type="match status" value="1"/>
</dbReference>
<dbReference type="SUPFAM" id="SSF56112">
    <property type="entry name" value="Protein kinase-like (PK-like)"/>
    <property type="match status" value="1"/>
</dbReference>
<dbReference type="InterPro" id="IPR000719">
    <property type="entry name" value="Prot_kinase_dom"/>
</dbReference>
<evidence type="ECO:0000313" key="31">
    <source>
        <dbReference type="EMBL" id="ROI47811.1"/>
    </source>
</evidence>
<dbReference type="Gene3D" id="3.30.70.1230">
    <property type="entry name" value="Nucleotide cyclase"/>
    <property type="match status" value="1"/>
</dbReference>
<comment type="similarity">
    <text evidence="5">Belongs to the flavin monoamine oxidase family.</text>
</comment>
<keyword evidence="11" id="KW-0547">Nucleotide-binding</keyword>
<dbReference type="InterPro" id="IPR036188">
    <property type="entry name" value="FAD/NAD-bd_sf"/>
</dbReference>
<organism evidence="31 32">
    <name type="scientific">Anabarilius grahami</name>
    <name type="common">Kanglang fish</name>
    <name type="synonym">Barilius grahami</name>
    <dbReference type="NCBI Taxonomy" id="495550"/>
    <lineage>
        <taxon>Eukaryota</taxon>
        <taxon>Metazoa</taxon>
        <taxon>Chordata</taxon>
        <taxon>Craniata</taxon>
        <taxon>Vertebrata</taxon>
        <taxon>Euteleostomi</taxon>
        <taxon>Actinopterygii</taxon>
        <taxon>Neopterygii</taxon>
        <taxon>Teleostei</taxon>
        <taxon>Ostariophysi</taxon>
        <taxon>Cypriniformes</taxon>
        <taxon>Xenocyprididae</taxon>
        <taxon>Xenocypridinae</taxon>
        <taxon>Xenocypridinae incertae sedis</taxon>
        <taxon>Anabarilius</taxon>
    </lineage>
</organism>
<comment type="catalytic activity">
    <reaction evidence="23">
        <text>N(1)-acetylspermine + O2 + H2O = 3-acetamidopropanal + spermidine + H2O2</text>
        <dbReference type="Rhea" id="RHEA:25800"/>
        <dbReference type="ChEBI" id="CHEBI:15377"/>
        <dbReference type="ChEBI" id="CHEBI:15379"/>
        <dbReference type="ChEBI" id="CHEBI:16240"/>
        <dbReference type="ChEBI" id="CHEBI:30322"/>
        <dbReference type="ChEBI" id="CHEBI:57834"/>
        <dbReference type="ChEBI" id="CHEBI:58101"/>
        <dbReference type="EC" id="1.5.3.13"/>
    </reaction>
</comment>
<keyword evidence="8" id="KW-0285">Flavoprotein</keyword>
<keyword evidence="13" id="KW-1133">Transmembrane helix</keyword>
<evidence type="ECO:0000256" key="2">
    <source>
        <dbReference type="ARBA" id="ARBA00004275"/>
    </source>
</evidence>
<dbReference type="InterPro" id="IPR028082">
    <property type="entry name" value="Peripla_BP_I"/>
</dbReference>
<dbReference type="Gene3D" id="3.50.50.60">
    <property type="entry name" value="FAD/NAD(P)-binding domain"/>
    <property type="match status" value="1"/>
</dbReference>
<evidence type="ECO:0000256" key="16">
    <source>
        <dbReference type="ARBA" id="ARBA00023134"/>
    </source>
</evidence>
<dbReference type="Pfam" id="PF00211">
    <property type="entry name" value="Guanylate_cyc"/>
    <property type="match status" value="1"/>
</dbReference>
<feature type="domain" description="Protein kinase" evidence="29">
    <location>
        <begin position="749"/>
        <end position="1167"/>
    </location>
</feature>
<dbReference type="InterPro" id="IPR050401">
    <property type="entry name" value="Cyclic_nucleotide_synthase"/>
</dbReference>
<accession>A0A3N0XJX4</accession>
<evidence type="ECO:0000256" key="10">
    <source>
        <dbReference type="ARBA" id="ARBA00022729"/>
    </source>
</evidence>
<dbReference type="PROSITE" id="PS50011">
    <property type="entry name" value="PROTEIN_KINASE_DOM"/>
    <property type="match status" value="1"/>
</dbReference>
<evidence type="ECO:0000256" key="25">
    <source>
        <dbReference type="ARBA" id="ARBA00052731"/>
    </source>
</evidence>
<sequence>MQSCEISSDSTDDPLSRALHRHRQPRIVVIGAGLAGLAATKTLLENGFTNVTVLEASDRIGGRVQSIQHGKTTLELGATWIHGANGNPIYHLAEENGLLEHTTEEERSVGRISLYAKNGVAHYQTNNGKRIPKDLVEEFSDLYNEVYELTQEFFQNGKPVGAESQNSVGIFTRDVLRKKIMLDPYDSESTKKLKLSMLQQYLKVESCESSSPSMDEVSLSEFGEWTEIPGAHHVIPVGFIKVVEILAQDIPSRVLHLSKPVRRIHWNCSSQDAEEIADQADHNQDQRPSPSPVCVECEDAECLLADHVIVTASLGFLKKAHETLFSPGLPQDKAQAIHKLGISTTDKIFLEFAEPFWSPECNSIQFVWEDEAQLESQAYPEELWYRKICSFDVLYPPERYGHMLSGWICGEEALRMERCDDETVAEICTELLRQFTGNQNIPKPRRILRSSWGSNPYIRGSYSFTQVGSSGRDVEKLAEPLPYIKNTKAPPLQVLFAGEATHRKYYSTTHGALLSGQREANRLIELYQYSFVRFEKVPGLLLFLMALVHLSLGTRFTLLISMPNTSIPFSLGRIGAGALVAISSVNNSTNLLQGHYLDYHFVDDECNDLRGPGKIVALYHRHNYSAFIGPSCSNVCAVTAKLAAYWNIAVISPLCAEQQFLDKKAYPTLTRVFGPFTKLGAFFVEICKQFGWQRIGIIHESKPSWTIPAEGIKYQAEHNNITVTKYQEIHGSLSQGSLSTWSWVLTEMAQVSRIIVISAHGKVVRSLLIEAHKKGLTNGDFIFLCFEPYKQKALFGSFDWKQGDEHDSVARQAYQALFFVSLYKPSDKQYQAFSEKVIRRSKIDFGYTYTPYIEKVSVLAAIAHDTVWLYAHALNKTLAENGNPYDGLAITRRMRNRTIKGIQGDVTIDANGDRELNYMMKQIQDSNEQSQVIANYFGTYKAVKGVRIRWPGRRTTPPKDSPDCGFQGELCINLGVPYPDSNRVTAQTRPTSSTHVIHMYQMWAGSGPHYVAVWGMDYLHHSPLHCHGHLSSSSCVVDSRFVLKVTDFGLSALRRSDSGSDPWTALLWRAPELLRQSMPANGTQKGDVYSFAIIAQEVVYRRGPFYIPNSHFSAREIVERVRAGGCSPLRPHIDRAECVDELDGLLVSCWREKPAERPDFLSLRTAIKKNCPNGGSENILDDLLSRMEQYACNLEEIVSERTAELQEEKKRAEGLLTQMLPRSVAAQLIAGKTVRAETYDCVTIYFSDIEGFTAMSASLTPMQVVNVLNDLYTYFDNIIDNHDVYKVETIGDAYMVVSGLPIRNGDDHAKEIARMSLAIVQGMRSFHSPHVPEQQLRVRIGVHSGPCVTGVVGLKMPRYCLFGDTVNTASRMETYGLPLKIHVSSSTKSLLDTFRTFRCELRGDIHIKILVTEAGSVSSERRFLAMSHDPKWVITFTQC</sequence>
<dbReference type="InterPro" id="IPR001170">
    <property type="entry name" value="ANPR/GUC"/>
</dbReference>
<evidence type="ECO:0000256" key="12">
    <source>
        <dbReference type="ARBA" id="ARBA00022827"/>
    </source>
</evidence>
<evidence type="ECO:0000256" key="3">
    <source>
        <dbReference type="ARBA" id="ARBA00004479"/>
    </source>
</evidence>
<keyword evidence="17" id="KW-0472">Membrane</keyword>
<dbReference type="FunFam" id="3.50.50.60:FF:000448">
    <property type="entry name" value="Putative polyamine oxidase 5 isoform A"/>
    <property type="match status" value="1"/>
</dbReference>
<evidence type="ECO:0000256" key="8">
    <source>
        <dbReference type="ARBA" id="ARBA00022630"/>
    </source>
</evidence>
<dbReference type="Gene3D" id="6.10.250.780">
    <property type="match status" value="1"/>
</dbReference>
<evidence type="ECO:0000256" key="7">
    <source>
        <dbReference type="ARBA" id="ARBA00022490"/>
    </source>
</evidence>
<keyword evidence="7" id="KW-0963">Cytoplasm</keyword>
<evidence type="ECO:0000256" key="15">
    <source>
        <dbReference type="ARBA" id="ARBA00023002"/>
    </source>
</evidence>
<dbReference type="Pfam" id="PF07714">
    <property type="entry name" value="PK_Tyr_Ser-Thr"/>
    <property type="match status" value="1"/>
</dbReference>
<dbReference type="InterPro" id="IPR001245">
    <property type="entry name" value="Ser-Thr/Tyr_kinase_cat_dom"/>
</dbReference>
<dbReference type="FunFam" id="3.90.660.10:FF:000008">
    <property type="entry name" value="Spermine oxidase"/>
    <property type="match status" value="1"/>
</dbReference>
<dbReference type="GO" id="GO:0035556">
    <property type="term" value="P:intracellular signal transduction"/>
    <property type="evidence" value="ECO:0007669"/>
    <property type="project" value="InterPro"/>
</dbReference>
<evidence type="ECO:0000256" key="26">
    <source>
        <dbReference type="ARBA" id="ARBA00060580"/>
    </source>
</evidence>
<dbReference type="GO" id="GO:0005524">
    <property type="term" value="F:ATP binding"/>
    <property type="evidence" value="ECO:0007669"/>
    <property type="project" value="InterPro"/>
</dbReference>
<dbReference type="GO" id="GO:0005777">
    <property type="term" value="C:peroxisome"/>
    <property type="evidence" value="ECO:0007669"/>
    <property type="project" value="UniProtKB-SubCell"/>
</dbReference>
<comment type="subunit">
    <text evidence="6">Monomer.</text>
</comment>
<dbReference type="GO" id="GO:0017046">
    <property type="term" value="F:peptide hormone binding"/>
    <property type="evidence" value="ECO:0007669"/>
    <property type="project" value="TreeGrafter"/>
</dbReference>
<dbReference type="Pfam" id="PF01094">
    <property type="entry name" value="ANF_receptor"/>
    <property type="match status" value="1"/>
</dbReference>
<keyword evidence="19" id="KW-0675">Receptor</keyword>
<dbReference type="Gene3D" id="3.40.50.2300">
    <property type="match status" value="2"/>
</dbReference>
<dbReference type="InterPro" id="IPR018297">
    <property type="entry name" value="A/G_cyclase_CS"/>
</dbReference>
<dbReference type="GO" id="GO:0004383">
    <property type="term" value="F:guanylate cyclase activity"/>
    <property type="evidence" value="ECO:0007669"/>
    <property type="project" value="UniProtKB-EC"/>
</dbReference>
<dbReference type="FunFam" id="3.30.70.1230:FF:000004">
    <property type="entry name" value="Guanylate cyclase"/>
    <property type="match status" value="1"/>
</dbReference>
<dbReference type="PROSITE" id="PS50125">
    <property type="entry name" value="GUANYLATE_CYCLASE_2"/>
    <property type="match status" value="1"/>
</dbReference>
<evidence type="ECO:0000256" key="20">
    <source>
        <dbReference type="ARBA" id="ARBA00023180"/>
    </source>
</evidence>
<dbReference type="Pfam" id="PF01593">
    <property type="entry name" value="Amino_oxidase"/>
    <property type="match status" value="1"/>
</dbReference>
<dbReference type="OrthoDB" id="6127067at2759"/>
<dbReference type="SUPFAM" id="SSF55073">
    <property type="entry name" value="Nucleotide cyclase"/>
    <property type="match status" value="1"/>
</dbReference>
<evidence type="ECO:0000256" key="27">
    <source>
        <dbReference type="RuleBase" id="RU000405"/>
    </source>
</evidence>
<dbReference type="CDD" id="cd07302">
    <property type="entry name" value="CHD"/>
    <property type="match status" value="1"/>
</dbReference>
<comment type="catalytic activity">
    <reaction evidence="24">
        <text>N(1),N(12)-diacetylspermine + O2 + H2O = 3-acetamidopropanal + N(1)-acetylspermidine + H2O2</text>
        <dbReference type="Rhea" id="RHEA:25868"/>
        <dbReference type="ChEBI" id="CHEBI:15377"/>
        <dbReference type="ChEBI" id="CHEBI:15379"/>
        <dbReference type="ChEBI" id="CHEBI:16240"/>
        <dbReference type="ChEBI" id="CHEBI:30322"/>
        <dbReference type="ChEBI" id="CHEBI:58324"/>
        <dbReference type="ChEBI" id="CHEBI:58550"/>
        <dbReference type="EC" id="1.5.3.13"/>
    </reaction>
</comment>
<dbReference type="PRINTS" id="PR00255">
    <property type="entry name" value="NATPEPTIDER"/>
</dbReference>
<dbReference type="InterPro" id="IPR001054">
    <property type="entry name" value="A/G_cyclase"/>
</dbReference>
<keyword evidence="15" id="KW-0560">Oxidoreductase</keyword>
<keyword evidence="20" id="KW-0325">Glycoprotein</keyword>
<dbReference type="GO" id="GO:0016941">
    <property type="term" value="F:natriuretic peptide receptor activity"/>
    <property type="evidence" value="ECO:0007669"/>
    <property type="project" value="TreeGrafter"/>
</dbReference>
<evidence type="ECO:0000256" key="22">
    <source>
        <dbReference type="ARBA" id="ARBA00023293"/>
    </source>
</evidence>
<dbReference type="GO" id="GO:0005886">
    <property type="term" value="C:plasma membrane"/>
    <property type="evidence" value="ECO:0007669"/>
    <property type="project" value="TreeGrafter"/>
</dbReference>
<gene>
    <name evidence="31" type="ORF">DPX16_16234</name>
</gene>
<protein>
    <recommendedName>
        <fullName evidence="28">Guanylate cyclase</fullName>
        <ecNumber evidence="28">4.6.1.2</ecNumber>
    </recommendedName>
</protein>
<dbReference type="InterPro" id="IPR002937">
    <property type="entry name" value="Amino_oxidase"/>
</dbReference>
<keyword evidence="18" id="KW-0576">Peroxisome</keyword>
<dbReference type="Gene3D" id="3.90.660.10">
    <property type="match status" value="1"/>
</dbReference>
<dbReference type="InterPro" id="IPR001828">
    <property type="entry name" value="ANF_lig-bd_rcpt"/>
</dbReference>
<comment type="subcellular location">
    <subcellularLocation>
        <location evidence="4">Cytoplasm</location>
    </subcellularLocation>
    <subcellularLocation>
        <location evidence="3">Membrane</location>
        <topology evidence="3">Single-pass type I membrane protein</topology>
    </subcellularLocation>
    <subcellularLocation>
        <location evidence="2">Peroxisome</location>
    </subcellularLocation>
</comment>
<proteinExistence type="inferred from homology"/>
<evidence type="ECO:0000256" key="21">
    <source>
        <dbReference type="ARBA" id="ARBA00023239"/>
    </source>
</evidence>
<dbReference type="FunFam" id="3.90.660.10:FF:000064">
    <property type="match status" value="1"/>
</dbReference>
<keyword evidence="16" id="KW-0342">GTP-binding</keyword>
<dbReference type="PROSITE" id="PS00452">
    <property type="entry name" value="GUANYLATE_CYCLASE_1"/>
    <property type="match status" value="1"/>
</dbReference>
<dbReference type="EMBL" id="RJVU01071404">
    <property type="protein sequence ID" value="ROI47811.1"/>
    <property type="molecule type" value="Genomic_DNA"/>
</dbReference>
<comment type="similarity">
    <text evidence="27">Belongs to the adenylyl cyclase class-4/guanylyl cyclase family.</text>
</comment>
<dbReference type="Gene3D" id="1.10.510.10">
    <property type="entry name" value="Transferase(Phosphotransferase) domain 1"/>
    <property type="match status" value="1"/>
</dbReference>
<evidence type="ECO:0000259" key="30">
    <source>
        <dbReference type="PROSITE" id="PS50125"/>
    </source>
</evidence>
<reference evidence="31 32" key="1">
    <citation type="submission" date="2018-10" db="EMBL/GenBank/DDBJ databases">
        <title>Genome assembly for a Yunnan-Guizhou Plateau 3E fish, Anabarilius grahami (Regan), and its evolutionary and genetic applications.</title>
        <authorList>
            <person name="Jiang W."/>
        </authorList>
    </citation>
    <scope>NUCLEOTIDE SEQUENCE [LARGE SCALE GENOMIC DNA]</scope>
    <source>
        <strain evidence="31">AG-KIZ</strain>
        <tissue evidence="31">Muscle</tissue>
    </source>
</reference>
<evidence type="ECO:0000256" key="6">
    <source>
        <dbReference type="ARBA" id="ARBA00011245"/>
    </source>
</evidence>
<keyword evidence="32" id="KW-1185">Reference proteome</keyword>
<dbReference type="PANTHER" id="PTHR11920:SF464">
    <property type="entry name" value="GUANYLATE CYCLASE"/>
    <property type="match status" value="1"/>
</dbReference>
<keyword evidence="10" id="KW-0732">Signal</keyword>
<comment type="catalytic activity">
    <reaction evidence="25">
        <text>N(1)-acetylspermidine + O2 + H2O = 3-acetamidopropanal + putrescine + H2O2</text>
        <dbReference type="Rhea" id="RHEA:25812"/>
        <dbReference type="ChEBI" id="CHEBI:15377"/>
        <dbReference type="ChEBI" id="CHEBI:15379"/>
        <dbReference type="ChEBI" id="CHEBI:16240"/>
        <dbReference type="ChEBI" id="CHEBI:30322"/>
        <dbReference type="ChEBI" id="CHEBI:58324"/>
        <dbReference type="ChEBI" id="CHEBI:326268"/>
        <dbReference type="EC" id="1.5.3.13"/>
    </reaction>
</comment>
<keyword evidence="12" id="KW-0274">FAD</keyword>
<evidence type="ECO:0000256" key="9">
    <source>
        <dbReference type="ARBA" id="ARBA00022692"/>
    </source>
</evidence>
<dbReference type="PANTHER" id="PTHR11920">
    <property type="entry name" value="GUANYLYL CYCLASE"/>
    <property type="match status" value="1"/>
</dbReference>
<evidence type="ECO:0000256" key="17">
    <source>
        <dbReference type="ARBA" id="ARBA00023136"/>
    </source>
</evidence>